<feature type="region of interest" description="Disordered" evidence="8">
    <location>
        <begin position="121"/>
        <end position="146"/>
    </location>
</feature>
<dbReference type="Proteomes" id="UP000823775">
    <property type="component" value="Unassembled WGS sequence"/>
</dbReference>
<evidence type="ECO:0000313" key="9">
    <source>
        <dbReference type="EMBL" id="MCD7462415.1"/>
    </source>
</evidence>
<comment type="caution">
    <text evidence="9">The sequence shown here is derived from an EMBL/GenBank/DDBJ whole genome shotgun (WGS) entry which is preliminary data.</text>
</comment>
<evidence type="ECO:0000313" key="10">
    <source>
        <dbReference type="Proteomes" id="UP000823775"/>
    </source>
</evidence>
<evidence type="ECO:0000256" key="2">
    <source>
        <dbReference type="ARBA" id="ARBA00022676"/>
    </source>
</evidence>
<dbReference type="EMBL" id="JACEIK010000800">
    <property type="protein sequence ID" value="MCD7462415.1"/>
    <property type="molecule type" value="Genomic_DNA"/>
</dbReference>
<evidence type="ECO:0000256" key="6">
    <source>
        <dbReference type="ARBA" id="ARBA00023136"/>
    </source>
</evidence>
<evidence type="ECO:0000256" key="8">
    <source>
        <dbReference type="SAM" id="MobiDB-lite"/>
    </source>
</evidence>
<evidence type="ECO:0000256" key="1">
    <source>
        <dbReference type="ARBA" id="ARBA00004308"/>
    </source>
</evidence>
<keyword evidence="3" id="KW-0808">Transferase</keyword>
<dbReference type="PANTHER" id="PTHR13301">
    <property type="entry name" value="X-BOX TRANSCRIPTION FACTOR-RELATED"/>
    <property type="match status" value="1"/>
</dbReference>
<protein>
    <submittedName>
        <fullName evidence="9">Cellulose</fullName>
    </submittedName>
</protein>
<keyword evidence="4" id="KW-0812">Transmembrane</keyword>
<proteinExistence type="predicted"/>
<keyword evidence="7" id="KW-0961">Cell wall biogenesis/degradation</keyword>
<keyword evidence="5" id="KW-1133">Transmembrane helix</keyword>
<keyword evidence="10" id="KW-1185">Reference proteome</keyword>
<name>A0ABS8SUI0_DATST</name>
<dbReference type="InterPro" id="IPR005150">
    <property type="entry name" value="Cellulose_synth"/>
</dbReference>
<evidence type="ECO:0000256" key="4">
    <source>
        <dbReference type="ARBA" id="ARBA00022692"/>
    </source>
</evidence>
<sequence>MSGELSGDYMNYTVQIPPTPDNQPMDTSPWLPKQKTFKICRDCYMDTLKKSRSMPRLQRTYKVGDIDDEIPNFSQWNHCLYQHQMVEGMMRRNQNGEFDHNKWLFETQGTYGYGNAYWPDDRDGDDGDGGMQKGMLDTSADKPWKPPQSDLPGVDMFVSAADQKEPPLVTANTILSILAAEYPWKASCYVSDDGGSLLNFEAMAEAASFADLWVPFCRKHDIEPGDRELF</sequence>
<comment type="subcellular location">
    <subcellularLocation>
        <location evidence="1">Endomembrane system</location>
    </subcellularLocation>
</comment>
<accession>A0ABS8SUI0</accession>
<keyword evidence="6" id="KW-0472">Membrane</keyword>
<reference evidence="9 10" key="1">
    <citation type="journal article" date="2021" name="BMC Genomics">
        <title>Datura genome reveals duplications of psychoactive alkaloid biosynthetic genes and high mutation rate following tissue culture.</title>
        <authorList>
            <person name="Rajewski A."/>
            <person name="Carter-House D."/>
            <person name="Stajich J."/>
            <person name="Litt A."/>
        </authorList>
    </citation>
    <scope>NUCLEOTIDE SEQUENCE [LARGE SCALE GENOMIC DNA]</scope>
    <source>
        <strain evidence="9">AR-01</strain>
    </source>
</reference>
<keyword evidence="2" id="KW-0328">Glycosyltransferase</keyword>
<evidence type="ECO:0000256" key="5">
    <source>
        <dbReference type="ARBA" id="ARBA00022989"/>
    </source>
</evidence>
<organism evidence="9 10">
    <name type="scientific">Datura stramonium</name>
    <name type="common">Jimsonweed</name>
    <name type="synonym">Common thornapple</name>
    <dbReference type="NCBI Taxonomy" id="4076"/>
    <lineage>
        <taxon>Eukaryota</taxon>
        <taxon>Viridiplantae</taxon>
        <taxon>Streptophyta</taxon>
        <taxon>Embryophyta</taxon>
        <taxon>Tracheophyta</taxon>
        <taxon>Spermatophyta</taxon>
        <taxon>Magnoliopsida</taxon>
        <taxon>eudicotyledons</taxon>
        <taxon>Gunneridae</taxon>
        <taxon>Pentapetalae</taxon>
        <taxon>asterids</taxon>
        <taxon>lamiids</taxon>
        <taxon>Solanales</taxon>
        <taxon>Solanaceae</taxon>
        <taxon>Solanoideae</taxon>
        <taxon>Datureae</taxon>
        <taxon>Datura</taxon>
    </lineage>
</organism>
<gene>
    <name evidence="9" type="primary">CSLD4_2</name>
    <name evidence="9" type="ORF">HAX54_048501</name>
</gene>
<dbReference type="Pfam" id="PF03552">
    <property type="entry name" value="Cellulose_synt"/>
    <property type="match status" value="1"/>
</dbReference>
<evidence type="ECO:0000256" key="7">
    <source>
        <dbReference type="ARBA" id="ARBA00023316"/>
    </source>
</evidence>
<evidence type="ECO:0000256" key="3">
    <source>
        <dbReference type="ARBA" id="ARBA00022679"/>
    </source>
</evidence>